<feature type="compositionally biased region" description="Pro residues" evidence="1">
    <location>
        <begin position="106"/>
        <end position="118"/>
    </location>
</feature>
<organism evidence="2 3">
    <name type="scientific">Phlyctema vagabunda</name>
    <dbReference type="NCBI Taxonomy" id="108571"/>
    <lineage>
        <taxon>Eukaryota</taxon>
        <taxon>Fungi</taxon>
        <taxon>Dikarya</taxon>
        <taxon>Ascomycota</taxon>
        <taxon>Pezizomycotina</taxon>
        <taxon>Leotiomycetes</taxon>
        <taxon>Helotiales</taxon>
        <taxon>Dermateaceae</taxon>
        <taxon>Phlyctema</taxon>
    </lineage>
</organism>
<feature type="compositionally biased region" description="Basic and acidic residues" evidence="1">
    <location>
        <begin position="85"/>
        <end position="101"/>
    </location>
</feature>
<proteinExistence type="predicted"/>
<feature type="compositionally biased region" description="Basic and acidic residues" evidence="1">
    <location>
        <begin position="367"/>
        <end position="376"/>
    </location>
</feature>
<gene>
    <name evidence="2" type="ORF">PVAG01_05801</name>
</gene>
<feature type="compositionally biased region" description="Low complexity" evidence="1">
    <location>
        <begin position="20"/>
        <end position="32"/>
    </location>
</feature>
<name>A0ABR4PE89_9HELO</name>
<reference evidence="2 3" key="1">
    <citation type="submission" date="2024-06" db="EMBL/GenBank/DDBJ databases">
        <title>Complete genome of Phlyctema vagabunda strain 19-DSS-EL-015.</title>
        <authorList>
            <person name="Fiorenzani C."/>
        </authorList>
    </citation>
    <scope>NUCLEOTIDE SEQUENCE [LARGE SCALE GENOMIC DNA]</scope>
    <source>
        <strain evidence="2 3">19-DSS-EL-015</strain>
    </source>
</reference>
<feature type="compositionally biased region" description="Basic and acidic residues" evidence="1">
    <location>
        <begin position="33"/>
        <end position="46"/>
    </location>
</feature>
<feature type="compositionally biased region" description="Basic and acidic residues" evidence="1">
    <location>
        <begin position="250"/>
        <end position="268"/>
    </location>
</feature>
<comment type="caution">
    <text evidence="2">The sequence shown here is derived from an EMBL/GenBank/DDBJ whole genome shotgun (WGS) entry which is preliminary data.</text>
</comment>
<feature type="compositionally biased region" description="Pro residues" evidence="1">
    <location>
        <begin position="134"/>
        <end position="149"/>
    </location>
</feature>
<feature type="compositionally biased region" description="Basic and acidic residues" evidence="1">
    <location>
        <begin position="160"/>
        <end position="169"/>
    </location>
</feature>
<dbReference type="Proteomes" id="UP001629113">
    <property type="component" value="Unassembled WGS sequence"/>
</dbReference>
<feature type="compositionally biased region" description="Low complexity" evidence="1">
    <location>
        <begin position="56"/>
        <end position="70"/>
    </location>
</feature>
<feature type="compositionally biased region" description="Basic and acidic residues" evidence="1">
    <location>
        <begin position="215"/>
        <end position="240"/>
    </location>
</feature>
<feature type="compositionally biased region" description="Gly residues" evidence="1">
    <location>
        <begin position="277"/>
        <end position="289"/>
    </location>
</feature>
<feature type="compositionally biased region" description="Acidic residues" evidence="1">
    <location>
        <begin position="9"/>
        <end position="19"/>
    </location>
</feature>
<feature type="region of interest" description="Disordered" evidence="1">
    <location>
        <begin position="200"/>
        <end position="376"/>
    </location>
</feature>
<dbReference type="EMBL" id="JBFCZG010000005">
    <property type="protein sequence ID" value="KAL3421645.1"/>
    <property type="molecule type" value="Genomic_DNA"/>
</dbReference>
<keyword evidence="3" id="KW-1185">Reference proteome</keyword>
<feature type="compositionally biased region" description="Basic and acidic residues" evidence="1">
    <location>
        <begin position="295"/>
        <end position="304"/>
    </location>
</feature>
<accession>A0ABR4PE89</accession>
<evidence type="ECO:0000313" key="3">
    <source>
        <dbReference type="Proteomes" id="UP001629113"/>
    </source>
</evidence>
<feature type="region of interest" description="Disordered" evidence="1">
    <location>
        <begin position="1"/>
        <end position="184"/>
    </location>
</feature>
<sequence>MDEFAQSREDDDLFADEFEPVSVPVVVEAQESVSDRPEESRVEAPKPDNAPQQSNHAGSGSHRGRGQQQGRGRGRGRGRGASASGDEHRGLNSSRWADKEAAPVPAAAPPKTTPPQPSEPQSTEPNTSSTEPAAQPPVQPQAQPQPQPQPQSQSQPPTEQRVHAVRGDRSGTGGTAHKKLTEEELSAKMAAMAILNAKKAERHRLSEADSAAFQQREKEQQKKRVEEQKSRREMDMERAKNRERKLKAQGGREWDEGKTEADIVDRTTGRSSQYVRGGHGGVIRGGGGLSSSRYGDGDGEKGEEAPAPAARGRGGLNIRGRGGRGGSTAAPKIPTAEDFPSLPASAKTVASPTVEKPAGDWAEEMAVEEKPTAAAS</sequence>
<protein>
    <submittedName>
        <fullName evidence="2">Uncharacterized protein</fullName>
    </submittedName>
</protein>
<evidence type="ECO:0000313" key="2">
    <source>
        <dbReference type="EMBL" id="KAL3421645.1"/>
    </source>
</evidence>
<evidence type="ECO:0000256" key="1">
    <source>
        <dbReference type="SAM" id="MobiDB-lite"/>
    </source>
</evidence>